<sequence length="205" mass="23701">MASLVDLYSGYDQQTLYQSSKDFTAFFTPLGLFRCTTLPQGAINSVAQFVRTVNLILRPLQLKVFMLFVDDIRVKRSQTDYFDEEALSGIRRFGGYIGQRETTFGKVQPARYESGAWTEAERNYDAIKRECRELAWINLFDFKVRYVFGKDHTAADVLSRRLRHSNDLNEEDENEFDNSLLADLRLIKARDGSKEPSTDLLVDIR</sequence>
<dbReference type="InterPro" id="IPR043502">
    <property type="entry name" value="DNA/RNA_pol_sf"/>
</dbReference>
<dbReference type="SUPFAM" id="SSF56672">
    <property type="entry name" value="DNA/RNA polymerases"/>
    <property type="match status" value="1"/>
</dbReference>
<evidence type="ECO:0000259" key="1">
    <source>
        <dbReference type="Pfam" id="PF00078"/>
    </source>
</evidence>
<gene>
    <name evidence="2" type="ORF">MBM_09714</name>
</gene>
<dbReference type="PANTHER" id="PTHR33064">
    <property type="entry name" value="POL PROTEIN"/>
    <property type="match status" value="1"/>
</dbReference>
<dbReference type="KEGG" id="mbe:MBM_09714"/>
<protein>
    <submittedName>
        <fullName evidence="2">Gag-pol polyprotein</fullName>
    </submittedName>
</protein>
<dbReference type="OrthoDB" id="5425374at2759"/>
<keyword evidence="3" id="KW-1185">Reference proteome</keyword>
<feature type="domain" description="Reverse transcriptase" evidence="1">
    <location>
        <begin position="3"/>
        <end position="74"/>
    </location>
</feature>
<dbReference type="InterPro" id="IPR000477">
    <property type="entry name" value="RT_dom"/>
</dbReference>
<dbReference type="HOGENOM" id="CLU_1337764_0_0_1"/>
<reference evidence="2 3" key="1">
    <citation type="journal article" date="2012" name="BMC Genomics">
        <title>Sequencing the genome of Marssonina brunnea reveals fungus-poplar co-evolution.</title>
        <authorList>
            <person name="Zhu S."/>
            <person name="Cao Y.-Z."/>
            <person name="Jiang C."/>
            <person name="Tan B.-Y."/>
            <person name="Wang Z."/>
            <person name="Feng S."/>
            <person name="Zhang L."/>
            <person name="Su X.-H."/>
            <person name="Brejova B."/>
            <person name="Vinar T."/>
            <person name="Xu M."/>
            <person name="Wang M.-X."/>
            <person name="Zhang S.-G."/>
            <person name="Huang M.-R."/>
            <person name="Wu R."/>
            <person name="Zhou Y."/>
        </authorList>
    </citation>
    <scope>NUCLEOTIDE SEQUENCE [LARGE SCALE GENOMIC DNA]</scope>
    <source>
        <strain evidence="2 3">MB_m1</strain>
    </source>
</reference>
<dbReference type="InterPro" id="IPR051320">
    <property type="entry name" value="Viral_Replic_Matur_Polypro"/>
</dbReference>
<evidence type="ECO:0000313" key="2">
    <source>
        <dbReference type="EMBL" id="EKD12134.1"/>
    </source>
</evidence>
<dbReference type="PANTHER" id="PTHR33064:SF37">
    <property type="entry name" value="RIBONUCLEASE H"/>
    <property type="match status" value="1"/>
</dbReference>
<evidence type="ECO:0000313" key="3">
    <source>
        <dbReference type="Proteomes" id="UP000006753"/>
    </source>
</evidence>
<dbReference type="Gene3D" id="3.10.10.10">
    <property type="entry name" value="HIV Type 1 Reverse Transcriptase, subunit A, domain 1"/>
    <property type="match status" value="1"/>
</dbReference>
<name>K1XI94_MARBU</name>
<dbReference type="AlphaFoldDB" id="K1XI94"/>
<dbReference type="InParanoid" id="K1XI94"/>
<dbReference type="Proteomes" id="UP000006753">
    <property type="component" value="Unassembled WGS sequence"/>
</dbReference>
<dbReference type="InterPro" id="IPR043128">
    <property type="entry name" value="Rev_trsase/Diguanyl_cyclase"/>
</dbReference>
<organism evidence="2 3">
    <name type="scientific">Marssonina brunnea f. sp. multigermtubi (strain MB_m1)</name>
    <name type="common">Marssonina leaf spot fungus</name>
    <dbReference type="NCBI Taxonomy" id="1072389"/>
    <lineage>
        <taxon>Eukaryota</taxon>
        <taxon>Fungi</taxon>
        <taxon>Dikarya</taxon>
        <taxon>Ascomycota</taxon>
        <taxon>Pezizomycotina</taxon>
        <taxon>Leotiomycetes</taxon>
        <taxon>Helotiales</taxon>
        <taxon>Drepanopezizaceae</taxon>
        <taxon>Drepanopeziza</taxon>
    </lineage>
</organism>
<dbReference type="EMBL" id="JH921463">
    <property type="protein sequence ID" value="EKD12134.1"/>
    <property type="molecule type" value="Genomic_DNA"/>
</dbReference>
<dbReference type="Gene3D" id="3.30.70.270">
    <property type="match status" value="1"/>
</dbReference>
<accession>K1XI94</accession>
<proteinExistence type="predicted"/>
<dbReference type="Pfam" id="PF00078">
    <property type="entry name" value="RVT_1"/>
    <property type="match status" value="1"/>
</dbReference>